<comment type="caution">
    <text evidence="3">The sequence shown here is derived from an EMBL/GenBank/DDBJ whole genome shotgun (WGS) entry which is preliminary data.</text>
</comment>
<accession>A0AAW0G9S0</accession>
<dbReference type="Proteomes" id="UP001385951">
    <property type="component" value="Unassembled WGS sequence"/>
</dbReference>
<dbReference type="InterPro" id="IPR032466">
    <property type="entry name" value="Metal_Hydrolase"/>
</dbReference>
<dbReference type="GO" id="GO:0032264">
    <property type="term" value="P:IMP salvage"/>
    <property type="evidence" value="ECO:0007669"/>
    <property type="project" value="InterPro"/>
</dbReference>
<dbReference type="GO" id="GO:0005829">
    <property type="term" value="C:cytosol"/>
    <property type="evidence" value="ECO:0007669"/>
    <property type="project" value="TreeGrafter"/>
</dbReference>
<comment type="similarity">
    <text evidence="1">Belongs to the metallo-dependent hydrolases superfamily. Adenosine and AMP deaminases family.</text>
</comment>
<dbReference type="PANTHER" id="PTHR11359:SF0">
    <property type="entry name" value="AMP DEAMINASE"/>
    <property type="match status" value="1"/>
</dbReference>
<gene>
    <name evidence="3" type="ORF">QCA50_006784</name>
</gene>
<dbReference type="PANTHER" id="PTHR11359">
    <property type="entry name" value="AMP DEAMINASE"/>
    <property type="match status" value="1"/>
</dbReference>
<dbReference type="EMBL" id="JASBNA010000007">
    <property type="protein sequence ID" value="KAK7690135.1"/>
    <property type="molecule type" value="Genomic_DNA"/>
</dbReference>
<evidence type="ECO:0000313" key="3">
    <source>
        <dbReference type="EMBL" id="KAK7690135.1"/>
    </source>
</evidence>
<feature type="region of interest" description="Disordered" evidence="2">
    <location>
        <begin position="1"/>
        <end position="52"/>
    </location>
</feature>
<feature type="compositionally biased region" description="Polar residues" evidence="2">
    <location>
        <begin position="1"/>
        <end position="12"/>
    </location>
</feature>
<dbReference type="Pfam" id="PF19326">
    <property type="entry name" value="AMP_deaminase"/>
    <property type="match status" value="1"/>
</dbReference>
<protein>
    <submittedName>
        <fullName evidence="3">Uncharacterized protein</fullName>
    </submittedName>
</protein>
<dbReference type="Gene3D" id="3.20.20.140">
    <property type="entry name" value="Metal-dependent hydrolases"/>
    <property type="match status" value="1"/>
</dbReference>
<dbReference type="InterPro" id="IPR006329">
    <property type="entry name" value="AMPD"/>
</dbReference>
<organism evidence="3 4">
    <name type="scientific">Cerrena zonata</name>
    <dbReference type="NCBI Taxonomy" id="2478898"/>
    <lineage>
        <taxon>Eukaryota</taxon>
        <taxon>Fungi</taxon>
        <taxon>Dikarya</taxon>
        <taxon>Basidiomycota</taxon>
        <taxon>Agaricomycotina</taxon>
        <taxon>Agaricomycetes</taxon>
        <taxon>Polyporales</taxon>
        <taxon>Cerrenaceae</taxon>
        <taxon>Cerrena</taxon>
    </lineage>
</organism>
<name>A0AAW0G9S0_9APHY</name>
<dbReference type="GO" id="GO:0046033">
    <property type="term" value="P:AMP metabolic process"/>
    <property type="evidence" value="ECO:0007669"/>
    <property type="project" value="TreeGrafter"/>
</dbReference>
<dbReference type="AlphaFoldDB" id="A0AAW0G9S0"/>
<evidence type="ECO:0000313" key="4">
    <source>
        <dbReference type="Proteomes" id="UP001385951"/>
    </source>
</evidence>
<keyword evidence="4" id="KW-1185">Reference proteome</keyword>
<proteinExistence type="inferred from homology"/>
<sequence>MPTNLDSIPSSQSEDRSDYQDALSDAFQDPPIRGSSGHDSPAGFHIPESKDGFFGYNEERSLAQIEEKRFAHRRGSDSNSASRPVSSMLNSPRLAFTQGSDALSDAGTSVVGSFKLPSIADLSPARNFKELHSDNSHIETHTHTEANLSIQIDNSMASEFASIFESLRKCLQLREKYMLVSGQQLGFNPKDHDETFLGLPDEVSDVAGVRPDVDVGSINAPPSRSFTPWRIYPKPPPPHWHWKDLNLVQHDPSDDEEFIFENCKIPGPDNSDFEIDEKGVFQVYENRETQDPERKPRFEIPTIREYFMDLEYVLGVISDGPTKSFAFRRLNYLANKFQMYSLLNEFQELADMKRVPHR</sequence>
<dbReference type="SUPFAM" id="SSF51556">
    <property type="entry name" value="Metallo-dependent hydrolases"/>
    <property type="match status" value="1"/>
</dbReference>
<evidence type="ECO:0000256" key="2">
    <source>
        <dbReference type="SAM" id="MobiDB-lite"/>
    </source>
</evidence>
<evidence type="ECO:0000256" key="1">
    <source>
        <dbReference type="ARBA" id="ARBA00006676"/>
    </source>
</evidence>
<dbReference type="GO" id="GO:0003876">
    <property type="term" value="F:AMP deaminase activity"/>
    <property type="evidence" value="ECO:0007669"/>
    <property type="project" value="InterPro"/>
</dbReference>
<reference evidence="3 4" key="1">
    <citation type="submission" date="2022-09" db="EMBL/GenBank/DDBJ databases">
        <authorList>
            <person name="Palmer J.M."/>
        </authorList>
    </citation>
    <scope>NUCLEOTIDE SEQUENCE [LARGE SCALE GENOMIC DNA]</scope>
    <source>
        <strain evidence="3 4">DSM 7382</strain>
    </source>
</reference>